<gene>
    <name evidence="1" type="ORF">GX50_02050</name>
</gene>
<evidence type="ECO:0000313" key="2">
    <source>
        <dbReference type="Proteomes" id="UP000226031"/>
    </source>
</evidence>
<reference evidence="1 2" key="1">
    <citation type="submission" date="2017-10" db="EMBL/GenBank/DDBJ databases">
        <title>Comparative genomics in systemic dimorphic fungi from Ajellomycetaceae.</title>
        <authorList>
            <person name="Munoz J.F."/>
            <person name="Mcewen J.G."/>
            <person name="Clay O.K."/>
            <person name="Cuomo C.A."/>
        </authorList>
    </citation>
    <scope>NUCLEOTIDE SEQUENCE [LARGE SCALE GENOMIC DNA]</scope>
    <source>
        <strain evidence="1 2">UAMH4076</strain>
    </source>
</reference>
<proteinExistence type="predicted"/>
<protein>
    <submittedName>
        <fullName evidence="1">Uncharacterized protein</fullName>
    </submittedName>
</protein>
<accession>A0A2B7ZPK1</accession>
<keyword evidence="2" id="KW-1185">Reference proteome</keyword>
<dbReference type="Proteomes" id="UP000226031">
    <property type="component" value="Unassembled WGS sequence"/>
</dbReference>
<dbReference type="AlphaFoldDB" id="A0A2B7ZPK1"/>
<comment type="caution">
    <text evidence="1">The sequence shown here is derived from an EMBL/GenBank/DDBJ whole genome shotgun (WGS) entry which is preliminary data.</text>
</comment>
<dbReference type="EMBL" id="PDND01000027">
    <property type="protein sequence ID" value="PGH35128.1"/>
    <property type="molecule type" value="Genomic_DNA"/>
</dbReference>
<name>A0A2B7ZPK1_9EURO</name>
<organism evidence="1 2">
    <name type="scientific">[Emmonsia] crescens</name>
    <dbReference type="NCBI Taxonomy" id="73230"/>
    <lineage>
        <taxon>Eukaryota</taxon>
        <taxon>Fungi</taxon>
        <taxon>Dikarya</taxon>
        <taxon>Ascomycota</taxon>
        <taxon>Pezizomycotina</taxon>
        <taxon>Eurotiomycetes</taxon>
        <taxon>Eurotiomycetidae</taxon>
        <taxon>Onygenales</taxon>
        <taxon>Ajellomycetaceae</taxon>
        <taxon>Emergomyces</taxon>
    </lineage>
</organism>
<evidence type="ECO:0000313" key="1">
    <source>
        <dbReference type="EMBL" id="PGH35128.1"/>
    </source>
</evidence>
<sequence>MMVKLAPCTSVGAGAPEAACNLTPPRAQVFRRKLHADRAGKLYDGILSEQDAEVSYTNSKRSTTTWLRARLPTYLPRQYRRRRAEHWHARLPADTHPLTVVSPQQRLESYIVSRRNNGEHERVEREHYTLINAPFEVDNQALDLSSGIVAAAQMLGVLMSGTAQNRNHTLGLSHHYAHYQLPPHLLRPSKSPCGGPESFGRRWTVTRKCSLERNRLTIT</sequence>